<gene>
    <name evidence="1" type="ORF">V2H45_06835</name>
</gene>
<comment type="caution">
    <text evidence="1">The sequence shown here is derived from an EMBL/GenBank/DDBJ whole genome shotgun (WGS) entry which is preliminary data.</text>
</comment>
<evidence type="ECO:0000313" key="1">
    <source>
        <dbReference type="EMBL" id="MEE3716455.1"/>
    </source>
</evidence>
<dbReference type="RefSeq" id="WP_330482884.1">
    <property type="nucleotide sequence ID" value="NZ_JAZBJZ010000019.1"/>
</dbReference>
<dbReference type="Proteomes" id="UP001333818">
    <property type="component" value="Unassembled WGS sequence"/>
</dbReference>
<evidence type="ECO:0000313" key="2">
    <source>
        <dbReference type="Proteomes" id="UP001333818"/>
    </source>
</evidence>
<organism evidence="1 2">
    <name type="scientific">Tumidithrix elongata BACA0141</name>
    <dbReference type="NCBI Taxonomy" id="2716417"/>
    <lineage>
        <taxon>Bacteria</taxon>
        <taxon>Bacillati</taxon>
        <taxon>Cyanobacteriota</taxon>
        <taxon>Cyanophyceae</taxon>
        <taxon>Pseudanabaenales</taxon>
        <taxon>Pseudanabaenaceae</taxon>
        <taxon>Tumidithrix</taxon>
        <taxon>Tumidithrix elongata</taxon>
    </lineage>
</organism>
<sequence>MEYKERYIPSEEEYLEAFRAIYKDLNPGHQAILEKLYQHCYFMEDNRRLRTQELSESAEYKGDSSGQIGLIGKKFCKFFGSEEKFRQPGLAIVSWFPDEVKGYWYIELLPEAARAFRSFRLEYSVEE</sequence>
<name>A0AAW9PYY4_9CYAN</name>
<keyword evidence="2" id="KW-1185">Reference proteome</keyword>
<accession>A0AAW9PYY4</accession>
<dbReference type="AlphaFoldDB" id="A0AAW9PYY4"/>
<proteinExistence type="predicted"/>
<dbReference type="EMBL" id="JAZBJZ010000019">
    <property type="protein sequence ID" value="MEE3716455.1"/>
    <property type="molecule type" value="Genomic_DNA"/>
</dbReference>
<reference evidence="1" key="1">
    <citation type="submission" date="2024-01" db="EMBL/GenBank/DDBJ databases">
        <title>Bank of Algae and Cyanobacteria of the Azores (BACA) strain genomes.</title>
        <authorList>
            <person name="Luz R."/>
            <person name="Cordeiro R."/>
            <person name="Fonseca A."/>
            <person name="Goncalves V."/>
        </authorList>
    </citation>
    <scope>NUCLEOTIDE SEQUENCE</scope>
    <source>
        <strain evidence="1">BACA0141</strain>
    </source>
</reference>
<protein>
    <submittedName>
        <fullName evidence="1">Uncharacterized protein</fullName>
    </submittedName>
</protein>